<dbReference type="RefSeq" id="WP_035744104.1">
    <property type="nucleotide sequence ID" value="NZ_CALUEG010000020.1"/>
</dbReference>
<keyword evidence="4" id="KW-1185">Reference proteome</keyword>
<dbReference type="OrthoDB" id="9807742at2"/>
<sequence>MTAAAASPPKAVVFDIGNVLLEWQPERFFDGLMPAADRARMFAEVDLHAMNDGIDRGESFQDVVYDTADRHPAWGAQIRLWHDRWLDIARPEIPGSVHLLRALRQKGIPVFALTNFGVETFALARKAYPFLDEFDRRYVSGELKVIKPDPQIYAILEQDSGVAPADLLFTDDRIDNITAASARGWRTHHFDGPEGWARRLVREGLLTEEEARP</sequence>
<dbReference type="Proteomes" id="UP000196640">
    <property type="component" value="Unassembled WGS sequence"/>
</dbReference>
<dbReference type="EMBL" id="NIPX01000033">
    <property type="protein sequence ID" value="OWJ81758.1"/>
    <property type="molecule type" value="Genomic_DNA"/>
</dbReference>
<dbReference type="Gene3D" id="3.40.50.1000">
    <property type="entry name" value="HAD superfamily/HAD-like"/>
    <property type="match status" value="1"/>
</dbReference>
<dbReference type="InterPro" id="IPR023214">
    <property type="entry name" value="HAD_sf"/>
</dbReference>
<accession>A0A212AJU7</accession>
<name>A0A212AJU7_9RHOB</name>
<dbReference type="EMBL" id="NIPV01000024">
    <property type="protein sequence ID" value="OWJ76744.1"/>
    <property type="molecule type" value="Genomic_DNA"/>
</dbReference>
<dbReference type="PANTHER" id="PTHR43611">
    <property type="entry name" value="ALPHA-D-GLUCOSE 1-PHOSPHATE PHOSPHATASE"/>
    <property type="match status" value="1"/>
</dbReference>
<dbReference type="SFLD" id="SFLDS00003">
    <property type="entry name" value="Haloacid_Dehalogenase"/>
    <property type="match status" value="1"/>
</dbReference>
<evidence type="ECO:0000313" key="3">
    <source>
        <dbReference type="Proteomes" id="UP000196640"/>
    </source>
</evidence>
<organism evidence="2 3">
    <name type="scientific">Haematobacter missouriensis</name>
    <dbReference type="NCBI Taxonomy" id="366616"/>
    <lineage>
        <taxon>Bacteria</taxon>
        <taxon>Pseudomonadati</taxon>
        <taxon>Pseudomonadota</taxon>
        <taxon>Alphaproteobacteria</taxon>
        <taxon>Rhodobacterales</taxon>
        <taxon>Paracoccaceae</taxon>
        <taxon>Haematobacter</taxon>
    </lineage>
</organism>
<protein>
    <submittedName>
        <fullName evidence="2">HAD family phosphatase</fullName>
    </submittedName>
</protein>
<dbReference type="AlphaFoldDB" id="A0A212AJU7"/>
<dbReference type="InterPro" id="IPR023198">
    <property type="entry name" value="PGP-like_dom2"/>
</dbReference>
<dbReference type="InterPro" id="IPR006439">
    <property type="entry name" value="HAD-SF_hydro_IA"/>
</dbReference>
<dbReference type="Pfam" id="PF00702">
    <property type="entry name" value="Hydrolase"/>
    <property type="match status" value="1"/>
</dbReference>
<dbReference type="InterPro" id="IPR036412">
    <property type="entry name" value="HAD-like_sf"/>
</dbReference>
<dbReference type="Gene3D" id="1.10.150.240">
    <property type="entry name" value="Putative phosphatase, domain 2"/>
    <property type="match status" value="1"/>
</dbReference>
<dbReference type="SUPFAM" id="SSF56784">
    <property type="entry name" value="HAD-like"/>
    <property type="match status" value="1"/>
</dbReference>
<dbReference type="Proteomes" id="UP000214673">
    <property type="component" value="Unassembled WGS sequence"/>
</dbReference>
<proteinExistence type="predicted"/>
<dbReference type="NCBIfam" id="TIGR01509">
    <property type="entry name" value="HAD-SF-IA-v3"/>
    <property type="match status" value="1"/>
</dbReference>
<dbReference type="SFLD" id="SFLDG01129">
    <property type="entry name" value="C1.5:_HAD__Beta-PGM__Phosphata"/>
    <property type="match status" value="1"/>
</dbReference>
<gene>
    <name evidence="2" type="ORF">CDV52_17500</name>
    <name evidence="1" type="ORF">CDV53_07515</name>
</gene>
<dbReference type="STRING" id="366616.CG51_01320"/>
<evidence type="ECO:0000313" key="1">
    <source>
        <dbReference type="EMBL" id="OWJ76744.1"/>
    </source>
</evidence>
<evidence type="ECO:0000313" key="2">
    <source>
        <dbReference type="EMBL" id="OWJ81758.1"/>
    </source>
</evidence>
<dbReference type="PRINTS" id="PR00413">
    <property type="entry name" value="HADHALOGNASE"/>
</dbReference>
<reference evidence="3 4" key="1">
    <citation type="submission" date="2016-11" db="EMBL/GenBank/DDBJ databases">
        <title>Comparison of Traditional DNA-DNA Hybridization with In Silico Genomic Analysis.</title>
        <authorList>
            <person name="Nicholson A.C."/>
            <person name="Sammons S."/>
            <person name="Humrighouse B.W."/>
            <person name="Graziano J."/>
            <person name="Lasker B."/>
            <person name="Whitney A.M."/>
            <person name="Mcquiston J.R."/>
        </authorList>
    </citation>
    <scope>NUCLEOTIDE SEQUENCE [LARGE SCALE GENOMIC DNA]</scope>
    <source>
        <strain evidence="1 4">H1892</strain>
        <strain evidence="2 3">H2381</strain>
    </source>
</reference>
<dbReference type="PANTHER" id="PTHR43611:SF3">
    <property type="entry name" value="FLAVIN MONONUCLEOTIDE HYDROLASE 1, CHLOROPLATIC"/>
    <property type="match status" value="1"/>
</dbReference>
<evidence type="ECO:0000313" key="4">
    <source>
        <dbReference type="Proteomes" id="UP000214673"/>
    </source>
</evidence>
<dbReference type="CDD" id="cd02603">
    <property type="entry name" value="HAD_sEH-N_like"/>
    <property type="match status" value="1"/>
</dbReference>
<comment type="caution">
    <text evidence="2">The sequence shown here is derived from an EMBL/GenBank/DDBJ whole genome shotgun (WGS) entry which is preliminary data.</text>
</comment>